<dbReference type="GO" id="GO:0003677">
    <property type="term" value="F:DNA binding"/>
    <property type="evidence" value="ECO:0007669"/>
    <property type="project" value="InterPro"/>
</dbReference>
<dbReference type="InterPro" id="IPR003477">
    <property type="entry name" value="PemK-like"/>
</dbReference>
<dbReference type="EMBL" id="VENJ01000036">
    <property type="protein sequence ID" value="MTJ06069.1"/>
    <property type="molecule type" value="Genomic_DNA"/>
</dbReference>
<dbReference type="Proteomes" id="UP000483078">
    <property type="component" value="Unassembled WGS sequence"/>
</dbReference>
<dbReference type="Pfam" id="PF02452">
    <property type="entry name" value="PemK_toxin"/>
    <property type="match status" value="1"/>
</dbReference>
<dbReference type="GO" id="GO:0016075">
    <property type="term" value="P:rRNA catabolic process"/>
    <property type="evidence" value="ECO:0007669"/>
    <property type="project" value="TreeGrafter"/>
</dbReference>
<protein>
    <submittedName>
        <fullName evidence="1">Type II toxin-antitoxin system PemK/MazF family toxin</fullName>
    </submittedName>
</protein>
<gene>
    <name evidence="1" type="ORF">FH759_15485</name>
</gene>
<accession>A0A7C9HCF6</accession>
<reference evidence="1 2" key="1">
    <citation type="submission" date="2019-06" db="EMBL/GenBank/DDBJ databases">
        <title>Enrichment of Autotrophic Halophilic Microorganisms from Red Sea Brine Pool Using Microbial Electrosynthesis System.</title>
        <authorList>
            <person name="Alqahtani M.F."/>
            <person name="Bajracharya S."/>
            <person name="Katuri K.P."/>
            <person name="Ali M."/>
            <person name="Saikaly P.E."/>
        </authorList>
    </citation>
    <scope>NUCLEOTIDE SEQUENCE [LARGE SCALE GENOMIC DNA]</scope>
    <source>
        <strain evidence="1">MES6</strain>
    </source>
</reference>
<organism evidence="1 2">
    <name type="scientific">Sediminimonas qiaohouensis</name>
    <dbReference type="NCBI Taxonomy" id="552061"/>
    <lineage>
        <taxon>Bacteria</taxon>
        <taxon>Pseudomonadati</taxon>
        <taxon>Pseudomonadota</taxon>
        <taxon>Alphaproteobacteria</taxon>
        <taxon>Rhodobacterales</taxon>
        <taxon>Roseobacteraceae</taxon>
        <taxon>Sediminimonas</taxon>
    </lineage>
</organism>
<evidence type="ECO:0000313" key="2">
    <source>
        <dbReference type="Proteomes" id="UP000483078"/>
    </source>
</evidence>
<dbReference type="InterPro" id="IPR011067">
    <property type="entry name" value="Plasmid_toxin/cell-grow_inhib"/>
</dbReference>
<dbReference type="PANTHER" id="PTHR33988">
    <property type="entry name" value="ENDORIBONUCLEASE MAZF-RELATED"/>
    <property type="match status" value="1"/>
</dbReference>
<dbReference type="Gene3D" id="2.30.30.110">
    <property type="match status" value="1"/>
</dbReference>
<sequence length="110" mass="11630">MAVKRGDLVTIALQGEYGKPRPALIIQADQFAELGSVAILPLTSTMIEAPLLRLTVEPTPENGLRASSQIMMDKPMTVNADKVGSAFGHLDDSTMVSVNRLLALVLGLAG</sequence>
<name>A0A7C9HCF6_9RHOB</name>
<dbReference type="AlphaFoldDB" id="A0A7C9HCF6"/>
<dbReference type="PANTHER" id="PTHR33988:SF2">
    <property type="entry name" value="ENDORIBONUCLEASE MAZF"/>
    <property type="match status" value="1"/>
</dbReference>
<dbReference type="GO" id="GO:0004521">
    <property type="term" value="F:RNA endonuclease activity"/>
    <property type="evidence" value="ECO:0007669"/>
    <property type="project" value="TreeGrafter"/>
</dbReference>
<proteinExistence type="predicted"/>
<dbReference type="GO" id="GO:0006402">
    <property type="term" value="P:mRNA catabolic process"/>
    <property type="evidence" value="ECO:0007669"/>
    <property type="project" value="TreeGrafter"/>
</dbReference>
<comment type="caution">
    <text evidence="1">The sequence shown here is derived from an EMBL/GenBank/DDBJ whole genome shotgun (WGS) entry which is preliminary data.</text>
</comment>
<evidence type="ECO:0000313" key="1">
    <source>
        <dbReference type="EMBL" id="MTJ06069.1"/>
    </source>
</evidence>
<dbReference type="SUPFAM" id="SSF50118">
    <property type="entry name" value="Cell growth inhibitor/plasmid maintenance toxic component"/>
    <property type="match status" value="1"/>
</dbReference>